<evidence type="ECO:0000313" key="6">
    <source>
        <dbReference type="Proteomes" id="UP000190092"/>
    </source>
</evidence>
<dbReference type="NCBIfam" id="TIGR00685">
    <property type="entry name" value="T6PP"/>
    <property type="match status" value="1"/>
</dbReference>
<dbReference type="InterPro" id="IPR044651">
    <property type="entry name" value="OTSB-like"/>
</dbReference>
<dbReference type="GO" id="GO:0005992">
    <property type="term" value="P:trehalose biosynthetic process"/>
    <property type="evidence" value="ECO:0007669"/>
    <property type="project" value="UniProtKB-UniPathway"/>
</dbReference>
<protein>
    <recommendedName>
        <fullName evidence="4">Trehalose 6-phosphate phosphatase</fullName>
        <ecNumber evidence="4">3.1.3.12</ecNumber>
    </recommendedName>
</protein>
<evidence type="ECO:0000256" key="3">
    <source>
        <dbReference type="ARBA" id="ARBA00022801"/>
    </source>
</evidence>
<dbReference type="SUPFAM" id="SSF56784">
    <property type="entry name" value="HAD-like"/>
    <property type="match status" value="1"/>
</dbReference>
<comment type="function">
    <text evidence="4">Removes the phosphate from trehalose 6-phosphate to produce free trehalose.</text>
</comment>
<dbReference type="InterPro" id="IPR023214">
    <property type="entry name" value="HAD_sf"/>
</dbReference>
<comment type="similarity">
    <text evidence="2 4">Belongs to the trehalose phosphatase family.</text>
</comment>
<accession>A0A1T4NHS8</accession>
<dbReference type="GO" id="GO:0004805">
    <property type="term" value="F:trehalose-phosphatase activity"/>
    <property type="evidence" value="ECO:0007669"/>
    <property type="project" value="UniProtKB-EC"/>
</dbReference>
<evidence type="ECO:0000256" key="2">
    <source>
        <dbReference type="ARBA" id="ARBA00008770"/>
    </source>
</evidence>
<dbReference type="Pfam" id="PF02358">
    <property type="entry name" value="Trehalose_PPase"/>
    <property type="match status" value="1"/>
</dbReference>
<dbReference type="RefSeq" id="WP_170920893.1">
    <property type="nucleotide sequence ID" value="NZ_FUWJ01000002.1"/>
</dbReference>
<evidence type="ECO:0000256" key="4">
    <source>
        <dbReference type="RuleBase" id="RU361117"/>
    </source>
</evidence>
<dbReference type="EMBL" id="FUWJ01000002">
    <property type="protein sequence ID" value="SJZ78663.1"/>
    <property type="molecule type" value="Genomic_DNA"/>
</dbReference>
<gene>
    <name evidence="5" type="ORF">SAMN02745126_02285</name>
</gene>
<organism evidence="5 6">
    <name type="scientific">Enhydrobacter aerosaccus</name>
    <dbReference type="NCBI Taxonomy" id="225324"/>
    <lineage>
        <taxon>Bacteria</taxon>
        <taxon>Pseudomonadati</taxon>
        <taxon>Pseudomonadota</taxon>
        <taxon>Alphaproteobacteria</taxon>
        <taxon>Hyphomicrobiales</taxon>
        <taxon>Enhydrobacter</taxon>
    </lineage>
</organism>
<dbReference type="EC" id="3.1.3.12" evidence="4"/>
<keyword evidence="3 4" id="KW-0378">Hydrolase</keyword>
<dbReference type="InterPro" id="IPR006379">
    <property type="entry name" value="HAD-SF_hydro_IIB"/>
</dbReference>
<dbReference type="InterPro" id="IPR036412">
    <property type="entry name" value="HAD-like_sf"/>
</dbReference>
<dbReference type="UniPathway" id="UPA00299"/>
<dbReference type="Gene3D" id="3.30.70.1020">
    <property type="entry name" value="Trehalose-6-phosphate phosphatase related protein, domain 2"/>
    <property type="match status" value="1"/>
</dbReference>
<comment type="cofactor">
    <cofactor evidence="4">
        <name>Mg(2+)</name>
        <dbReference type="ChEBI" id="CHEBI:18420"/>
    </cofactor>
</comment>
<keyword evidence="6" id="KW-1185">Reference proteome</keyword>
<evidence type="ECO:0000313" key="5">
    <source>
        <dbReference type="EMBL" id="SJZ78663.1"/>
    </source>
</evidence>
<comment type="pathway">
    <text evidence="1 4">Glycan biosynthesis; trehalose biosynthesis.</text>
</comment>
<dbReference type="InterPro" id="IPR003337">
    <property type="entry name" value="Trehalose_PPase"/>
</dbReference>
<dbReference type="GO" id="GO:0046872">
    <property type="term" value="F:metal ion binding"/>
    <property type="evidence" value="ECO:0007669"/>
    <property type="project" value="UniProtKB-KW"/>
</dbReference>
<proteinExistence type="inferred from homology"/>
<reference evidence="6" key="1">
    <citation type="submission" date="2017-02" db="EMBL/GenBank/DDBJ databases">
        <authorList>
            <person name="Varghese N."/>
            <person name="Submissions S."/>
        </authorList>
    </citation>
    <scope>NUCLEOTIDE SEQUENCE [LARGE SCALE GENOMIC DNA]</scope>
    <source>
        <strain evidence="6">ATCC 27094</strain>
    </source>
</reference>
<dbReference type="Gene3D" id="3.40.50.1000">
    <property type="entry name" value="HAD superfamily/HAD-like"/>
    <property type="match status" value="1"/>
</dbReference>
<name>A0A1T4NHS8_9HYPH</name>
<dbReference type="STRING" id="225324.SAMN02745126_02285"/>
<keyword evidence="4" id="KW-0479">Metal-binding</keyword>
<dbReference type="NCBIfam" id="TIGR01484">
    <property type="entry name" value="HAD-SF-IIB"/>
    <property type="match status" value="1"/>
</dbReference>
<dbReference type="AlphaFoldDB" id="A0A1T4NHS8"/>
<evidence type="ECO:0000256" key="1">
    <source>
        <dbReference type="ARBA" id="ARBA00005199"/>
    </source>
</evidence>
<keyword evidence="4" id="KW-0460">Magnesium</keyword>
<comment type="catalytic activity">
    <reaction evidence="4">
        <text>alpha,alpha-trehalose 6-phosphate + H2O = alpha,alpha-trehalose + phosphate</text>
        <dbReference type="Rhea" id="RHEA:23420"/>
        <dbReference type="ChEBI" id="CHEBI:15377"/>
        <dbReference type="ChEBI" id="CHEBI:16551"/>
        <dbReference type="ChEBI" id="CHEBI:43474"/>
        <dbReference type="ChEBI" id="CHEBI:58429"/>
        <dbReference type="EC" id="3.1.3.12"/>
    </reaction>
</comment>
<dbReference type="PANTHER" id="PTHR43768">
    <property type="entry name" value="TREHALOSE 6-PHOSPHATE PHOSPHATASE"/>
    <property type="match status" value="1"/>
</dbReference>
<dbReference type="Proteomes" id="UP000190092">
    <property type="component" value="Unassembled WGS sequence"/>
</dbReference>
<sequence>MTPPELDRKSALFLDLDGTLLEIAATPEQVVVPPGLPSLLAHLHHQLEGAVAIVTGRPLAQTDELLRPFSASAAGEHGVSLRYADGTREELPAGIAVPSAWREELEAAVQRWPGVLVEPKPHGFAVHYRLAPEYGNEVWRLVRQLVPPEHPWFHLVPAREAVEIGLRSASKGHAVERLMAHAPFHGRRPIFIGDDFTDEAGMRKARELGGIGLRVAEVFGGDPANVRAWLMEGAQRLDGRSASSIPTGVTP</sequence>
<dbReference type="PANTHER" id="PTHR43768:SF3">
    <property type="entry name" value="TREHALOSE 6-PHOSPHATE PHOSPHATASE"/>
    <property type="match status" value="1"/>
</dbReference>